<dbReference type="AlphaFoldDB" id="A0A284S8A3"/>
<evidence type="ECO:0000313" key="2">
    <source>
        <dbReference type="EMBL" id="SJL17245.1"/>
    </source>
</evidence>
<dbReference type="Proteomes" id="UP000219338">
    <property type="component" value="Unassembled WGS sequence"/>
</dbReference>
<dbReference type="InterPro" id="IPR011600">
    <property type="entry name" value="Pept_C14_caspase"/>
</dbReference>
<evidence type="ECO:0000313" key="3">
    <source>
        <dbReference type="Proteomes" id="UP000219338"/>
    </source>
</evidence>
<name>A0A284S8A3_ARMOS</name>
<reference evidence="3" key="1">
    <citation type="journal article" date="2017" name="Nat. Ecol. Evol.">
        <title>Genome expansion and lineage-specific genetic innovations in the forest pathogenic fungi Armillaria.</title>
        <authorList>
            <person name="Sipos G."/>
            <person name="Prasanna A.N."/>
            <person name="Walter M.C."/>
            <person name="O'Connor E."/>
            <person name="Balint B."/>
            <person name="Krizsan K."/>
            <person name="Kiss B."/>
            <person name="Hess J."/>
            <person name="Varga T."/>
            <person name="Slot J."/>
            <person name="Riley R."/>
            <person name="Boka B."/>
            <person name="Rigling D."/>
            <person name="Barry K."/>
            <person name="Lee J."/>
            <person name="Mihaltcheva S."/>
            <person name="LaButti K."/>
            <person name="Lipzen A."/>
            <person name="Waldron R."/>
            <person name="Moloney N.M."/>
            <person name="Sperisen C."/>
            <person name="Kredics L."/>
            <person name="Vagvoelgyi C."/>
            <person name="Patrignani A."/>
            <person name="Fitzpatrick D."/>
            <person name="Nagy I."/>
            <person name="Doyle S."/>
            <person name="Anderson J.B."/>
            <person name="Grigoriev I.V."/>
            <person name="Gueldener U."/>
            <person name="Muensterkoetter M."/>
            <person name="Nagy L.G."/>
        </authorList>
    </citation>
    <scope>NUCLEOTIDE SEQUENCE [LARGE SCALE GENOMIC DNA]</scope>
    <source>
        <strain evidence="3">C18/9</strain>
    </source>
</reference>
<dbReference type="Gene3D" id="3.40.50.1460">
    <property type="match status" value="1"/>
</dbReference>
<dbReference type="OrthoDB" id="2823332at2759"/>
<evidence type="ECO:0000259" key="1">
    <source>
        <dbReference type="Pfam" id="PF00656"/>
    </source>
</evidence>
<dbReference type="GO" id="GO:0004197">
    <property type="term" value="F:cysteine-type endopeptidase activity"/>
    <property type="evidence" value="ECO:0007669"/>
    <property type="project" value="InterPro"/>
</dbReference>
<accession>A0A284S8A3</accession>
<feature type="domain" description="Peptidase C14 caspase" evidence="1">
    <location>
        <begin position="14"/>
        <end position="208"/>
    </location>
</feature>
<keyword evidence="3" id="KW-1185">Reference proteome</keyword>
<organism evidence="2 3">
    <name type="scientific">Armillaria ostoyae</name>
    <name type="common">Armillaria root rot fungus</name>
    <dbReference type="NCBI Taxonomy" id="47428"/>
    <lineage>
        <taxon>Eukaryota</taxon>
        <taxon>Fungi</taxon>
        <taxon>Dikarya</taxon>
        <taxon>Basidiomycota</taxon>
        <taxon>Agaricomycotina</taxon>
        <taxon>Agaricomycetes</taxon>
        <taxon>Agaricomycetidae</taxon>
        <taxon>Agaricales</taxon>
        <taxon>Marasmiineae</taxon>
        <taxon>Physalacriaceae</taxon>
        <taxon>Armillaria</taxon>
    </lineage>
</organism>
<dbReference type="EMBL" id="FUEG01000042">
    <property type="protein sequence ID" value="SJL17245.1"/>
    <property type="molecule type" value="Genomic_DNA"/>
</dbReference>
<dbReference type="Pfam" id="PF00656">
    <property type="entry name" value="Peptidase_C14"/>
    <property type="match status" value="1"/>
</dbReference>
<protein>
    <recommendedName>
        <fullName evidence="1">Peptidase C14 caspase domain-containing protein</fullName>
    </recommendedName>
</protein>
<dbReference type="GO" id="GO:0006508">
    <property type="term" value="P:proteolysis"/>
    <property type="evidence" value="ECO:0007669"/>
    <property type="project" value="InterPro"/>
</dbReference>
<proteinExistence type="predicted"/>
<gene>
    <name evidence="2" type="ORF">ARMOST_20791</name>
</gene>
<sequence>MLHCLIDNPKIERDDNIIIYYAGHGSSYYCSKHSFPGLEPNCSSDLCPIEALCPIDRDTVTDKHCPIPNISDRELNALFTQVSHIKGHRITFIADCCHAAGTNRGPANSGVRTMEPTHNSGPDGMLRAAEERLKHLPGYKSVLSDNWQPDTSSHVILAACQNYQTARETRMGKEYGGDFTRELVHFLGSGDWRKGMTYEKITDHLNQTAYQTPVVAGDHKDECLWYQDAAT</sequence>